<comment type="caution">
    <text evidence="5">The sequence shown here is derived from an EMBL/GenBank/DDBJ whole genome shotgun (WGS) entry which is preliminary data.</text>
</comment>
<evidence type="ECO:0000256" key="4">
    <source>
        <dbReference type="SAM" id="Phobius"/>
    </source>
</evidence>
<evidence type="ECO:0000256" key="1">
    <source>
        <dbReference type="ARBA" id="ARBA00000548"/>
    </source>
</evidence>
<proteinExistence type="predicted"/>
<evidence type="ECO:0000313" key="5">
    <source>
        <dbReference type="EMBL" id="MBD7917992.1"/>
    </source>
</evidence>
<accession>A0ABR8QC36</accession>
<reference evidence="5 6" key="1">
    <citation type="submission" date="2020-08" db="EMBL/GenBank/DDBJ databases">
        <title>A Genomic Blueprint of the Chicken Gut Microbiome.</title>
        <authorList>
            <person name="Gilroy R."/>
            <person name="Ravi A."/>
            <person name="Getino M."/>
            <person name="Pursley I."/>
            <person name="Horton D.L."/>
            <person name="Alikhan N.-F."/>
            <person name="Baker D."/>
            <person name="Gharbi K."/>
            <person name="Hall N."/>
            <person name="Watson M."/>
            <person name="Adriaenssens E.M."/>
            <person name="Foster-Nyarko E."/>
            <person name="Jarju S."/>
            <person name="Secka A."/>
            <person name="Antonio M."/>
            <person name="Oren A."/>
            <person name="Chaudhuri R."/>
            <person name="La Ragione R.M."/>
            <person name="Hildebrand F."/>
            <person name="Pallen M.J."/>
        </authorList>
    </citation>
    <scope>NUCLEOTIDE SEQUENCE [LARGE SCALE GENOMIC DNA]</scope>
    <source>
        <strain evidence="5 6">Sa3CUA2</strain>
    </source>
</reference>
<dbReference type="RefSeq" id="WP_191781712.1">
    <property type="nucleotide sequence ID" value="NZ_JACSQV010000004.1"/>
</dbReference>
<keyword evidence="4" id="KW-0812">Transmembrane</keyword>
<protein>
    <recommendedName>
        <fullName evidence="2">alpha-amylase</fullName>
        <ecNumber evidence="2">3.2.1.1</ecNumber>
    </recommendedName>
    <alternativeName>
        <fullName evidence="3">1,4-alpha-D-glucan glucanohydrolase</fullName>
    </alternativeName>
</protein>
<keyword evidence="4" id="KW-0472">Membrane</keyword>
<keyword evidence="4" id="KW-1133">Transmembrane helix</keyword>
<evidence type="ECO:0000256" key="3">
    <source>
        <dbReference type="ARBA" id="ARBA00030238"/>
    </source>
</evidence>
<dbReference type="Gene3D" id="2.60.40.1120">
    <property type="entry name" value="Carboxypeptidase-like, regulatory domain"/>
    <property type="match status" value="4"/>
</dbReference>
<dbReference type="EMBL" id="JACSQV010000004">
    <property type="protein sequence ID" value="MBD7917992.1"/>
    <property type="molecule type" value="Genomic_DNA"/>
</dbReference>
<dbReference type="InterPro" id="IPR013784">
    <property type="entry name" value="Carb-bd-like_fold"/>
</dbReference>
<evidence type="ECO:0000313" key="6">
    <source>
        <dbReference type="Proteomes" id="UP000604241"/>
    </source>
</evidence>
<name>A0ABR8QC36_9CELL</name>
<feature type="transmembrane region" description="Helical" evidence="4">
    <location>
        <begin position="218"/>
        <end position="239"/>
    </location>
</feature>
<keyword evidence="6" id="KW-1185">Reference proteome</keyword>
<dbReference type="SUPFAM" id="SSF49452">
    <property type="entry name" value="Starch-binding domain-like"/>
    <property type="match status" value="3"/>
</dbReference>
<evidence type="ECO:0000256" key="2">
    <source>
        <dbReference type="ARBA" id="ARBA00012595"/>
    </source>
</evidence>
<dbReference type="Proteomes" id="UP000604241">
    <property type="component" value="Unassembled WGS sequence"/>
</dbReference>
<comment type="catalytic activity">
    <reaction evidence="1">
        <text>Endohydrolysis of (1-&gt;4)-alpha-D-glucosidic linkages in polysaccharides containing three or more (1-&gt;4)-alpha-linked D-glucose units.</text>
        <dbReference type="EC" id="3.2.1.1"/>
    </reaction>
</comment>
<dbReference type="EC" id="3.2.1.1" evidence="2"/>
<sequence>MRAVSAPSALEVAPGGTGTVPLEVQNTSGVIDELTVQVLGVPADAVDASPSRVVLFPDATAHVQLTFRLPETFPAGTHVLSVVLTGRAGGATPAPLPVELTVPARPAARLGAAPTLVRARRRAAYTVQATNTGNVPLDLALRTVDTDRALTATLTPSTLHVPVAGVASSTVVVHAPRRLLGSDQDRAVRVEASGVGDDAAAAGVLLTLRHRPLVGRGAVTALVLLAILAAWAAAMWFGMRMALGAEPVGKVAAGSFYAATVGAGAAPDGALAKDGAVPAAVGATLTGTVTSAVDGQGVGRLTVDALRRSRDGLVVVSSAATQADGTYTMSGLFPGAYLVRVQADGYTTLWYPAGPDETAARAVQAPAQQTTEGVDLRVEGDPASLTGTVDVGQTTREVAVDVTATAAWDGADPALTWTTTTQGGTYLFEGLPAPGTYALTFTADGYAPTTTTERVLGGQQRIATAVTLGAGTGQVAGVVTDGVNRLGGVTVTTTVDGEEVQVGTPTVGDVGRFVLPALPTPATYVLTFTRTGYGTQTLVVDLGAGEQRDDVRAVLPAGAGTVRGRVVDPTGAGLGGVQVAAGGTGGTTTTLTAGDVGAFTLAGVGAGELTLTFTKPGYTSTTVAVDAAGGAAGTVTLRPAVGTVTGRVLRAGTGVAGLTVRATDGAEVRSTTSAQSGALGAGTYALDGLHAGRWTVSVLDADGRVLATTLVAVGGGAAARTDLTVPGS</sequence>
<dbReference type="InterPro" id="IPR013783">
    <property type="entry name" value="Ig-like_fold"/>
</dbReference>
<organism evidence="5 6">
    <name type="scientific">Cellulomonas avistercoris</name>
    <dbReference type="NCBI Taxonomy" id="2762242"/>
    <lineage>
        <taxon>Bacteria</taxon>
        <taxon>Bacillati</taxon>
        <taxon>Actinomycetota</taxon>
        <taxon>Actinomycetes</taxon>
        <taxon>Micrococcales</taxon>
        <taxon>Cellulomonadaceae</taxon>
        <taxon>Cellulomonas</taxon>
    </lineage>
</organism>
<gene>
    <name evidence="5" type="ORF">H9657_06830</name>
</gene>
<dbReference type="Gene3D" id="2.60.40.10">
    <property type="entry name" value="Immunoglobulins"/>
    <property type="match status" value="1"/>
</dbReference>
<dbReference type="Pfam" id="PF13620">
    <property type="entry name" value="CarboxypepD_reg"/>
    <property type="match status" value="2"/>
</dbReference>